<dbReference type="AlphaFoldDB" id="A0A5C5GI09"/>
<sequence length="83" mass="9031">MTHTYPSSFPDKSIWTAAKQIETTLVSQMLKSAGLHEFSESFSGGIGEEQFTSLLVEAHSSIIVENGGFGLSEAIYQHLLLQA</sequence>
<protein>
    <recommendedName>
        <fullName evidence="1">Flagellar protein FlgJ N-terminal domain-containing protein</fullName>
    </recommendedName>
</protein>
<keyword evidence="3" id="KW-1185">Reference proteome</keyword>
<dbReference type="Pfam" id="PF10135">
    <property type="entry name" value="Rod-binding"/>
    <property type="match status" value="1"/>
</dbReference>
<comment type="caution">
    <text evidence="2">The sequence shown here is derived from an EMBL/GenBank/DDBJ whole genome shotgun (WGS) entry which is preliminary data.</text>
</comment>
<feature type="domain" description="Flagellar protein FlgJ N-terminal" evidence="1">
    <location>
        <begin position="39"/>
        <end position="77"/>
    </location>
</feature>
<dbReference type="InterPro" id="IPR019301">
    <property type="entry name" value="Flagellar_prot_FlgJ_N"/>
</dbReference>
<evidence type="ECO:0000313" key="2">
    <source>
        <dbReference type="EMBL" id="TNY33864.1"/>
    </source>
</evidence>
<reference evidence="2 3" key="1">
    <citation type="submission" date="2019-06" db="EMBL/GenBank/DDBJ databases">
        <title>Genome of new Rhodobacteraceae sp. SM1903.</title>
        <authorList>
            <person name="Ren X."/>
        </authorList>
    </citation>
    <scope>NUCLEOTIDE SEQUENCE [LARGE SCALE GENOMIC DNA]</scope>
    <source>
        <strain evidence="2 3">SM1903</strain>
    </source>
</reference>
<dbReference type="OrthoDB" id="7690273at2"/>
<organism evidence="2 3">
    <name type="scientific">Pelagovum pacificum</name>
    <dbReference type="NCBI Taxonomy" id="2588711"/>
    <lineage>
        <taxon>Bacteria</taxon>
        <taxon>Pseudomonadati</taxon>
        <taxon>Pseudomonadota</taxon>
        <taxon>Alphaproteobacteria</taxon>
        <taxon>Rhodobacterales</taxon>
        <taxon>Paracoccaceae</taxon>
        <taxon>Pelagovum</taxon>
    </lineage>
</organism>
<gene>
    <name evidence="2" type="ORF">FHY64_11550</name>
</gene>
<dbReference type="RefSeq" id="WP_140194664.1">
    <property type="nucleotide sequence ID" value="NZ_CP065915.1"/>
</dbReference>
<proteinExistence type="predicted"/>
<dbReference type="EMBL" id="VFFF01000001">
    <property type="protein sequence ID" value="TNY33864.1"/>
    <property type="molecule type" value="Genomic_DNA"/>
</dbReference>
<accession>A0A5C5GI09</accession>
<dbReference type="Proteomes" id="UP000314011">
    <property type="component" value="Unassembled WGS sequence"/>
</dbReference>
<evidence type="ECO:0000259" key="1">
    <source>
        <dbReference type="Pfam" id="PF10135"/>
    </source>
</evidence>
<evidence type="ECO:0000313" key="3">
    <source>
        <dbReference type="Proteomes" id="UP000314011"/>
    </source>
</evidence>
<name>A0A5C5GI09_9RHOB</name>